<proteinExistence type="predicted"/>
<accession>A0A6L2N0P3</accession>
<sequence length="278" mass="32496">MRIDPQKTQTEPTYHVVLNDLALTTCYPAFLITVDVLEIYMQQFWFTINNEDSTSYRFKIDKKRYRIDMEVFREIFQICPRLPTQEFNELPSDEEIVSFIKELGHKGDIKSITEVSLSICANLGEHLQQSSTSTYLGKLQEVFTFHIENRDHKKQEKMYYPRFTKAIIHHFISKDKSISMRNIMYMHTTRVDGILGLMRFVSMLEDFQVYGALLLTRMTNQQTRDSTTYKTYLAYATGAASPKMKRKFKKHACSSKKKALVTIDEPADKPIKKPAAKR</sequence>
<reference evidence="1" key="1">
    <citation type="journal article" date="2019" name="Sci. Rep.">
        <title>Draft genome of Tanacetum cinerariifolium, the natural source of mosquito coil.</title>
        <authorList>
            <person name="Yamashiro T."/>
            <person name="Shiraishi A."/>
            <person name="Satake H."/>
            <person name="Nakayama K."/>
        </authorList>
    </citation>
    <scope>NUCLEOTIDE SEQUENCE</scope>
</reference>
<dbReference type="AlphaFoldDB" id="A0A6L2N0P3"/>
<protein>
    <submittedName>
        <fullName evidence="1">Uncharacterized protein</fullName>
    </submittedName>
</protein>
<dbReference type="EMBL" id="BKCJ010007944">
    <property type="protein sequence ID" value="GEU79778.1"/>
    <property type="molecule type" value="Genomic_DNA"/>
</dbReference>
<comment type="caution">
    <text evidence="1">The sequence shown here is derived from an EMBL/GenBank/DDBJ whole genome shotgun (WGS) entry which is preliminary data.</text>
</comment>
<gene>
    <name evidence="1" type="ORF">Tci_051756</name>
</gene>
<evidence type="ECO:0000313" key="1">
    <source>
        <dbReference type="EMBL" id="GEU79778.1"/>
    </source>
</evidence>
<organism evidence="1">
    <name type="scientific">Tanacetum cinerariifolium</name>
    <name type="common">Dalmatian daisy</name>
    <name type="synonym">Chrysanthemum cinerariifolium</name>
    <dbReference type="NCBI Taxonomy" id="118510"/>
    <lineage>
        <taxon>Eukaryota</taxon>
        <taxon>Viridiplantae</taxon>
        <taxon>Streptophyta</taxon>
        <taxon>Embryophyta</taxon>
        <taxon>Tracheophyta</taxon>
        <taxon>Spermatophyta</taxon>
        <taxon>Magnoliopsida</taxon>
        <taxon>eudicotyledons</taxon>
        <taxon>Gunneridae</taxon>
        <taxon>Pentapetalae</taxon>
        <taxon>asterids</taxon>
        <taxon>campanulids</taxon>
        <taxon>Asterales</taxon>
        <taxon>Asteraceae</taxon>
        <taxon>Asteroideae</taxon>
        <taxon>Anthemideae</taxon>
        <taxon>Anthemidinae</taxon>
        <taxon>Tanacetum</taxon>
    </lineage>
</organism>
<name>A0A6L2N0P3_TANCI</name>